<accession>A0A2N7TZC1</accession>
<evidence type="ECO:0008006" key="4">
    <source>
        <dbReference type="Google" id="ProtNLM"/>
    </source>
</evidence>
<protein>
    <recommendedName>
        <fullName evidence="4">Type 4 fimbrial biogenesis protein PilX N-terminal domain-containing protein</fullName>
    </recommendedName>
</protein>
<keyword evidence="1" id="KW-0472">Membrane</keyword>
<dbReference type="OrthoDB" id="6158575at2"/>
<dbReference type="AlphaFoldDB" id="A0A2N7TZC1"/>
<evidence type="ECO:0000256" key="1">
    <source>
        <dbReference type="SAM" id="Phobius"/>
    </source>
</evidence>
<evidence type="ECO:0000313" key="3">
    <source>
        <dbReference type="Proteomes" id="UP000235803"/>
    </source>
</evidence>
<sequence length="394" mass="42195">MAGPRQQQRGMALILVMILLTGSLMLGLTALTAGLINERSAGNYRMSAQAQMVAESVAVEISDYLLQRERTPDTITSPLRSLPFHEALNKPVSEWVGCRDNSPWGGDAASRLNLESGQAWVVPCRKAGDTAHILVEGRTGDPINPAVFSAIIDLAIPAQGLAAVNFIGGIDDNADIQWPSSSQSRMRTSSEQPAIYFHYLDPGDFPGHTTHDKAELIGSMGDTSRVMDGDPEDAIVQARPNPGELGSFIGLLQAIHDTCASIAGGCDNIKIVSQNGSGSPKGNTVFDGLYINLAGELDLRDNTTIRGSAIVANVDIREEDGSWTSRPNKTIALAGGDNPGSILFDAANVTDAVNELKKIAPERFADLDVERFWSGNGMQASGSFQRDGWITEFW</sequence>
<evidence type="ECO:0000313" key="2">
    <source>
        <dbReference type="EMBL" id="PMR73525.1"/>
    </source>
</evidence>
<keyword evidence="1" id="KW-0812">Transmembrane</keyword>
<gene>
    <name evidence="2" type="ORF">C1H69_17065</name>
</gene>
<keyword evidence="3" id="KW-1185">Reference proteome</keyword>
<dbReference type="EMBL" id="PNRF01000035">
    <property type="protein sequence ID" value="PMR73525.1"/>
    <property type="molecule type" value="Genomic_DNA"/>
</dbReference>
<reference evidence="2 3" key="1">
    <citation type="submission" date="2018-01" db="EMBL/GenBank/DDBJ databases">
        <title>Halomonas endophytica sp. nov., isolated from storage liquid in the stems of Populus euphratica.</title>
        <authorList>
            <person name="Chen C."/>
        </authorList>
    </citation>
    <scope>NUCLEOTIDE SEQUENCE [LARGE SCALE GENOMIC DNA]</scope>
    <source>
        <strain evidence="2 3">MC28</strain>
    </source>
</reference>
<feature type="transmembrane region" description="Helical" evidence="1">
    <location>
        <begin position="12"/>
        <end position="36"/>
    </location>
</feature>
<name>A0A2N7TZC1_9GAMM</name>
<dbReference type="Proteomes" id="UP000235803">
    <property type="component" value="Unassembled WGS sequence"/>
</dbReference>
<dbReference type="RefSeq" id="WP_102654588.1">
    <property type="nucleotide sequence ID" value="NZ_PNRF01000035.1"/>
</dbReference>
<proteinExistence type="predicted"/>
<keyword evidence="1" id="KW-1133">Transmembrane helix</keyword>
<comment type="caution">
    <text evidence="2">The sequence shown here is derived from an EMBL/GenBank/DDBJ whole genome shotgun (WGS) entry which is preliminary data.</text>
</comment>
<organism evidence="2 3">
    <name type="scientific">Billgrantia endophytica</name>
    <dbReference type="NCBI Taxonomy" id="2033802"/>
    <lineage>
        <taxon>Bacteria</taxon>
        <taxon>Pseudomonadati</taxon>
        <taxon>Pseudomonadota</taxon>
        <taxon>Gammaproteobacteria</taxon>
        <taxon>Oceanospirillales</taxon>
        <taxon>Halomonadaceae</taxon>
        <taxon>Billgrantia</taxon>
    </lineage>
</organism>